<accession>A0A8B6HP79</accession>
<reference evidence="8" key="1">
    <citation type="submission" date="2018-11" db="EMBL/GenBank/DDBJ databases">
        <authorList>
            <person name="Alioto T."/>
            <person name="Alioto T."/>
        </authorList>
    </citation>
    <scope>NUCLEOTIDE SEQUENCE</scope>
</reference>
<evidence type="ECO:0000256" key="1">
    <source>
        <dbReference type="ARBA" id="ARBA00004123"/>
    </source>
</evidence>
<dbReference type="OrthoDB" id="10052316at2759"/>
<dbReference type="GO" id="GO:0003714">
    <property type="term" value="F:transcription corepressor activity"/>
    <property type="evidence" value="ECO:0007669"/>
    <property type="project" value="TreeGrafter"/>
</dbReference>
<feature type="domain" description="Macro" evidence="7">
    <location>
        <begin position="66"/>
        <end position="239"/>
    </location>
</feature>
<keyword evidence="4" id="KW-0520">NAD</keyword>
<dbReference type="PANTHER" id="PTHR14453">
    <property type="entry name" value="PARP/ZINC FINGER CCCH TYPE DOMAIN CONTAINING PROTEIN"/>
    <property type="match status" value="1"/>
</dbReference>
<dbReference type="GO" id="GO:0010629">
    <property type="term" value="P:negative regulation of gene expression"/>
    <property type="evidence" value="ECO:0007669"/>
    <property type="project" value="TreeGrafter"/>
</dbReference>
<dbReference type="GO" id="GO:0044389">
    <property type="term" value="F:ubiquitin-like protein ligase binding"/>
    <property type="evidence" value="ECO:0007669"/>
    <property type="project" value="TreeGrafter"/>
</dbReference>
<sequence>MDCSAAQDLGIGKRSSTPVFRTTSSPNFGLARMDSTQDVSPSQPVKYRSSSASVASDGNETTNFACEKKPAIQRSLESIRLVKGQLACQKVDVIVNSTSASMQLEYGAVSKSLLQAAGPGLQSECKRKYPFGIQPGDLAETSGCKLNCKVIYHGTMSVYDGAASNVIDTFMKSCLQTADESEFVSIAFPAFGTGHLGYPKQQVANTMFSCVETFFRRHPNTSLQDVRFVVYDKDFTTVK</sequence>
<comment type="caution">
    <text evidence="8">The sequence shown here is derived from an EMBL/GenBank/DDBJ whole genome shotgun (WGS) entry which is preliminary data.</text>
</comment>
<evidence type="ECO:0000256" key="2">
    <source>
        <dbReference type="ARBA" id="ARBA00022676"/>
    </source>
</evidence>
<feature type="region of interest" description="Disordered" evidence="6">
    <location>
        <begin position="1"/>
        <end position="59"/>
    </location>
</feature>
<evidence type="ECO:0000256" key="3">
    <source>
        <dbReference type="ARBA" id="ARBA00022679"/>
    </source>
</evidence>
<dbReference type="GO" id="GO:0070212">
    <property type="term" value="P:protein poly-ADP-ribosylation"/>
    <property type="evidence" value="ECO:0007669"/>
    <property type="project" value="TreeGrafter"/>
</dbReference>
<name>A0A8B6HP79_MYTGA</name>
<feature type="compositionally biased region" description="Polar residues" evidence="6">
    <location>
        <begin position="34"/>
        <end position="59"/>
    </location>
</feature>
<evidence type="ECO:0000256" key="6">
    <source>
        <dbReference type="SAM" id="MobiDB-lite"/>
    </source>
</evidence>
<dbReference type="Gene3D" id="3.40.220.10">
    <property type="entry name" value="Leucine Aminopeptidase, subunit E, domain 1"/>
    <property type="match status" value="1"/>
</dbReference>
<dbReference type="EMBL" id="UYJE01010336">
    <property type="protein sequence ID" value="VDI82306.1"/>
    <property type="molecule type" value="Genomic_DNA"/>
</dbReference>
<dbReference type="PANTHER" id="PTHR14453:SF70">
    <property type="entry name" value="PROTEIN MONO-ADP-RIBOSYLTRANSFERASE PARP9"/>
    <property type="match status" value="1"/>
</dbReference>
<evidence type="ECO:0000313" key="8">
    <source>
        <dbReference type="EMBL" id="VDI82306.1"/>
    </source>
</evidence>
<dbReference type="SUPFAM" id="SSF52949">
    <property type="entry name" value="Macro domain-like"/>
    <property type="match status" value="1"/>
</dbReference>
<keyword evidence="9" id="KW-1185">Reference proteome</keyword>
<proteinExistence type="predicted"/>
<gene>
    <name evidence="8" type="ORF">MGAL_10B026508</name>
</gene>
<dbReference type="GO" id="GO:0060335">
    <property type="term" value="P:positive regulation of type II interferon-mediated signaling pathway"/>
    <property type="evidence" value="ECO:0007669"/>
    <property type="project" value="TreeGrafter"/>
</dbReference>
<dbReference type="GO" id="GO:1990404">
    <property type="term" value="F:NAD+-protein mono-ADP-ribosyltransferase activity"/>
    <property type="evidence" value="ECO:0007669"/>
    <property type="project" value="TreeGrafter"/>
</dbReference>
<dbReference type="Pfam" id="PF01661">
    <property type="entry name" value="Macro"/>
    <property type="match status" value="1"/>
</dbReference>
<keyword evidence="5" id="KW-0539">Nucleus</keyword>
<comment type="subcellular location">
    <subcellularLocation>
        <location evidence="1">Nucleus</location>
    </subcellularLocation>
</comment>
<dbReference type="InterPro" id="IPR043472">
    <property type="entry name" value="Macro_dom-like"/>
</dbReference>
<dbReference type="GO" id="GO:0005634">
    <property type="term" value="C:nucleus"/>
    <property type="evidence" value="ECO:0007669"/>
    <property type="project" value="UniProtKB-SubCell"/>
</dbReference>
<evidence type="ECO:0000259" key="7">
    <source>
        <dbReference type="PROSITE" id="PS51154"/>
    </source>
</evidence>
<organism evidence="8 9">
    <name type="scientific">Mytilus galloprovincialis</name>
    <name type="common">Mediterranean mussel</name>
    <dbReference type="NCBI Taxonomy" id="29158"/>
    <lineage>
        <taxon>Eukaryota</taxon>
        <taxon>Metazoa</taxon>
        <taxon>Spiralia</taxon>
        <taxon>Lophotrochozoa</taxon>
        <taxon>Mollusca</taxon>
        <taxon>Bivalvia</taxon>
        <taxon>Autobranchia</taxon>
        <taxon>Pteriomorphia</taxon>
        <taxon>Mytilida</taxon>
        <taxon>Mytiloidea</taxon>
        <taxon>Mytilidae</taxon>
        <taxon>Mytilinae</taxon>
        <taxon>Mytilus</taxon>
    </lineage>
</organism>
<evidence type="ECO:0000256" key="5">
    <source>
        <dbReference type="ARBA" id="ARBA00023242"/>
    </source>
</evidence>
<evidence type="ECO:0000313" key="9">
    <source>
        <dbReference type="Proteomes" id="UP000596742"/>
    </source>
</evidence>
<protein>
    <recommendedName>
        <fullName evidence="7">Macro domain-containing protein</fullName>
    </recommendedName>
</protein>
<dbReference type="AlphaFoldDB" id="A0A8B6HP79"/>
<feature type="compositionally biased region" description="Polar residues" evidence="6">
    <location>
        <begin position="14"/>
        <end position="27"/>
    </location>
</feature>
<dbReference type="Proteomes" id="UP000596742">
    <property type="component" value="Unassembled WGS sequence"/>
</dbReference>
<dbReference type="InterPro" id="IPR002589">
    <property type="entry name" value="Macro_dom"/>
</dbReference>
<evidence type="ECO:0000256" key="4">
    <source>
        <dbReference type="ARBA" id="ARBA00023027"/>
    </source>
</evidence>
<dbReference type="GO" id="GO:0005737">
    <property type="term" value="C:cytoplasm"/>
    <property type="evidence" value="ECO:0007669"/>
    <property type="project" value="TreeGrafter"/>
</dbReference>
<keyword evidence="2" id="KW-0328">Glycosyltransferase</keyword>
<dbReference type="GO" id="GO:0003950">
    <property type="term" value="F:NAD+ poly-ADP-ribosyltransferase activity"/>
    <property type="evidence" value="ECO:0007669"/>
    <property type="project" value="TreeGrafter"/>
</dbReference>
<dbReference type="PROSITE" id="PS51154">
    <property type="entry name" value="MACRO"/>
    <property type="match status" value="1"/>
</dbReference>
<dbReference type="InterPro" id="IPR052056">
    <property type="entry name" value="Mono-ARTD/PARP"/>
</dbReference>
<dbReference type="SMART" id="SM00506">
    <property type="entry name" value="A1pp"/>
    <property type="match status" value="1"/>
</dbReference>
<keyword evidence="3" id="KW-0808">Transferase</keyword>
<feature type="non-terminal residue" evidence="8">
    <location>
        <position position="239"/>
    </location>
</feature>